<evidence type="ECO:0000256" key="2">
    <source>
        <dbReference type="ARBA" id="ARBA00022475"/>
    </source>
</evidence>
<dbReference type="PANTHER" id="PTHR46795">
    <property type="entry name" value="ABC TRANSPORTER PERMEASE-RELATED-RELATED"/>
    <property type="match status" value="1"/>
</dbReference>
<dbReference type="PANTHER" id="PTHR46795:SF3">
    <property type="entry name" value="ABC TRANSPORTER PERMEASE"/>
    <property type="match status" value="1"/>
</dbReference>
<evidence type="ECO:0000313" key="9">
    <source>
        <dbReference type="Proteomes" id="UP000286050"/>
    </source>
</evidence>
<dbReference type="Proteomes" id="UP000286050">
    <property type="component" value="Unassembled WGS sequence"/>
</dbReference>
<accession>A0A414G076</accession>
<feature type="transmembrane region" description="Helical" evidence="6">
    <location>
        <begin position="65"/>
        <end position="86"/>
    </location>
</feature>
<feature type="transmembrane region" description="Helical" evidence="6">
    <location>
        <begin position="333"/>
        <end position="354"/>
    </location>
</feature>
<evidence type="ECO:0000259" key="7">
    <source>
        <dbReference type="Pfam" id="PF02687"/>
    </source>
</evidence>
<feature type="transmembrane region" description="Helical" evidence="6">
    <location>
        <begin position="236"/>
        <end position="255"/>
    </location>
</feature>
<gene>
    <name evidence="8" type="ORF">DW787_01850</name>
</gene>
<evidence type="ECO:0000256" key="6">
    <source>
        <dbReference type="SAM" id="Phobius"/>
    </source>
</evidence>
<evidence type="ECO:0000256" key="1">
    <source>
        <dbReference type="ARBA" id="ARBA00004651"/>
    </source>
</evidence>
<dbReference type="AlphaFoldDB" id="A0A414G076"/>
<dbReference type="Pfam" id="PF02687">
    <property type="entry name" value="FtsX"/>
    <property type="match status" value="1"/>
</dbReference>
<keyword evidence="2" id="KW-1003">Cell membrane</keyword>
<feature type="domain" description="ABC3 transporter permease C-terminal" evidence="7">
    <location>
        <begin position="66"/>
        <end position="162"/>
    </location>
</feature>
<name>A0A414G076_9ACTN</name>
<evidence type="ECO:0000256" key="3">
    <source>
        <dbReference type="ARBA" id="ARBA00022692"/>
    </source>
</evidence>
<dbReference type="InterPro" id="IPR052536">
    <property type="entry name" value="ABC-4_Integral_Memb_Prot"/>
</dbReference>
<feature type="transmembrane region" description="Helical" evidence="6">
    <location>
        <begin position="211"/>
        <end position="230"/>
    </location>
</feature>
<feature type="transmembrane region" description="Helical" evidence="6">
    <location>
        <begin position="422"/>
        <end position="443"/>
    </location>
</feature>
<keyword evidence="5 6" id="KW-0472">Membrane</keyword>
<feature type="transmembrane region" description="Helical" evidence="6">
    <location>
        <begin position="289"/>
        <end position="313"/>
    </location>
</feature>
<dbReference type="GO" id="GO:0005886">
    <property type="term" value="C:plasma membrane"/>
    <property type="evidence" value="ECO:0007669"/>
    <property type="project" value="UniProtKB-SubCell"/>
</dbReference>
<keyword evidence="3 6" id="KW-0812">Transmembrane</keyword>
<feature type="transmembrane region" description="Helical" evidence="6">
    <location>
        <begin position="107"/>
        <end position="132"/>
    </location>
</feature>
<dbReference type="RefSeq" id="WP_118271370.1">
    <property type="nucleotide sequence ID" value="NZ_QSJI01000001.1"/>
</dbReference>
<feature type="transmembrane region" description="Helical" evidence="6">
    <location>
        <begin position="21"/>
        <end position="45"/>
    </location>
</feature>
<evidence type="ECO:0000313" key="8">
    <source>
        <dbReference type="EMBL" id="RHD57606.1"/>
    </source>
</evidence>
<reference evidence="8 9" key="1">
    <citation type="submission" date="2018-08" db="EMBL/GenBank/DDBJ databases">
        <title>A genome reference for cultivated species of the human gut microbiota.</title>
        <authorList>
            <person name="Zou Y."/>
            <person name="Xue W."/>
            <person name="Luo G."/>
        </authorList>
    </citation>
    <scope>NUCLEOTIDE SEQUENCE [LARGE SCALE GENOMIC DNA]</scope>
    <source>
        <strain evidence="8 9">AM30-5LB</strain>
    </source>
</reference>
<feature type="transmembrane region" description="Helical" evidence="6">
    <location>
        <begin position="390"/>
        <end position="416"/>
    </location>
</feature>
<dbReference type="EMBL" id="QSJI01000001">
    <property type="protein sequence ID" value="RHD57606.1"/>
    <property type="molecule type" value="Genomic_DNA"/>
</dbReference>
<dbReference type="PROSITE" id="PS51257">
    <property type="entry name" value="PROKAR_LIPOPROTEIN"/>
    <property type="match status" value="1"/>
</dbReference>
<protein>
    <submittedName>
        <fullName evidence="8">ABC transporter permease</fullName>
    </submittedName>
</protein>
<dbReference type="InterPro" id="IPR003838">
    <property type="entry name" value="ABC3_permease_C"/>
</dbReference>
<evidence type="ECO:0000256" key="4">
    <source>
        <dbReference type="ARBA" id="ARBA00022989"/>
    </source>
</evidence>
<comment type="caution">
    <text evidence="8">The sequence shown here is derived from an EMBL/GenBank/DDBJ whole genome shotgun (WGS) entry which is preliminary data.</text>
</comment>
<evidence type="ECO:0000256" key="5">
    <source>
        <dbReference type="ARBA" id="ARBA00023136"/>
    </source>
</evidence>
<feature type="transmembrane region" description="Helical" evidence="6">
    <location>
        <begin position="152"/>
        <end position="175"/>
    </location>
</feature>
<sequence length="456" mass="48704">MQLYLKLAVGNVRRSARDYSVYFATLGFAACLLYSFVASTDYLVALGLSTEQMGVLGSAGDILQAFSVFTVLVFLFLVRYANRFLLRRRKREFALYELMGMGRGATAFVLIAETALVGACALALGIALGGALSPAFGAIAAFVFNVSWRPMFAFSAGSAFWTAGCFSVIFALNALDGARNMTKRPLIELFFADRTPEVIRLGGRLARAGQVALAAVLLAVVWGACLFQPICFIAFIMPMGFAACVATALVARLGASWWADRARARAEAYWSGLRAFTVRQVEARVSSSSMALACVCVLIAAAVCMMVAGFAFSVGLRTPEMLSNGMSASLAPIGYIGIFYGSVFLLSAVAVLSLQQLSGAADARRAYGTLAQLGCDRIDMRSSVRAQVRLYFCAPLAGAFIHDLFGLVLVAFLSFALGVQGFFAIVAGVLGFTVMLMAVYALMTARAVERVVLPRV</sequence>
<proteinExistence type="predicted"/>
<comment type="subcellular location">
    <subcellularLocation>
        <location evidence="1">Cell membrane</location>
        <topology evidence="1">Multi-pass membrane protein</topology>
    </subcellularLocation>
</comment>
<keyword evidence="4 6" id="KW-1133">Transmembrane helix</keyword>
<organism evidence="8 9">
    <name type="scientific">Collinsella intestinalis</name>
    <dbReference type="NCBI Taxonomy" id="147207"/>
    <lineage>
        <taxon>Bacteria</taxon>
        <taxon>Bacillati</taxon>
        <taxon>Actinomycetota</taxon>
        <taxon>Coriobacteriia</taxon>
        <taxon>Coriobacteriales</taxon>
        <taxon>Coriobacteriaceae</taxon>
        <taxon>Collinsella</taxon>
    </lineage>
</organism>